<evidence type="ECO:0000313" key="2">
    <source>
        <dbReference type="EMBL" id="MBJ3774956.1"/>
    </source>
</evidence>
<gene>
    <name evidence="2" type="ORF">JCR33_04610</name>
</gene>
<dbReference type="InterPro" id="IPR038727">
    <property type="entry name" value="NadR/Ttd14_AAA_dom"/>
</dbReference>
<sequence length="170" mass="17973">MRIVLSGASGGGKSTLLAALAARGFAVVAEPGRRLVKAELAVRGTALPWVDGLAFVRRLVALAEADLDAAPAGVVFFDRGLVDAAMHLHHVAGVPIPEAARRAYRSPVFLVPPWREIYVADAARRHGFADGVAEYERLAAAYPALGYDVAILPKASVAARVDLILTTLRL</sequence>
<comment type="caution">
    <text evidence="2">The sequence shown here is derived from an EMBL/GenBank/DDBJ whole genome shotgun (WGS) entry which is preliminary data.</text>
</comment>
<proteinExistence type="predicted"/>
<reference evidence="2" key="1">
    <citation type="submission" date="2020-12" db="EMBL/GenBank/DDBJ databases">
        <title>Bacterial taxonomy.</title>
        <authorList>
            <person name="Pan X."/>
        </authorList>
    </citation>
    <scope>NUCLEOTIDE SEQUENCE</scope>
    <source>
        <strain evidence="2">B2012</strain>
    </source>
</reference>
<name>A0A934MGG5_9HYPH</name>
<feature type="domain" description="NadR/Ttd14 AAA" evidence="1">
    <location>
        <begin position="2"/>
        <end position="160"/>
    </location>
</feature>
<dbReference type="RefSeq" id="WP_198880857.1">
    <property type="nucleotide sequence ID" value="NZ_JAEKJA010000003.1"/>
</dbReference>
<dbReference type="Pfam" id="PF13521">
    <property type="entry name" value="AAA_28"/>
    <property type="match status" value="1"/>
</dbReference>
<dbReference type="AlphaFoldDB" id="A0A934MGG5"/>
<accession>A0A934MGG5</accession>
<dbReference type="Gene3D" id="3.40.50.300">
    <property type="entry name" value="P-loop containing nucleotide triphosphate hydrolases"/>
    <property type="match status" value="1"/>
</dbReference>
<organism evidence="2 3">
    <name type="scientific">Acuticoccus mangrovi</name>
    <dbReference type="NCBI Taxonomy" id="2796142"/>
    <lineage>
        <taxon>Bacteria</taxon>
        <taxon>Pseudomonadati</taxon>
        <taxon>Pseudomonadota</taxon>
        <taxon>Alphaproteobacteria</taxon>
        <taxon>Hyphomicrobiales</taxon>
        <taxon>Amorphaceae</taxon>
        <taxon>Acuticoccus</taxon>
    </lineage>
</organism>
<dbReference type="InterPro" id="IPR027417">
    <property type="entry name" value="P-loop_NTPase"/>
</dbReference>
<dbReference type="Proteomes" id="UP000609531">
    <property type="component" value="Unassembled WGS sequence"/>
</dbReference>
<dbReference type="SUPFAM" id="SSF52540">
    <property type="entry name" value="P-loop containing nucleoside triphosphate hydrolases"/>
    <property type="match status" value="1"/>
</dbReference>
<evidence type="ECO:0000313" key="3">
    <source>
        <dbReference type="Proteomes" id="UP000609531"/>
    </source>
</evidence>
<evidence type="ECO:0000259" key="1">
    <source>
        <dbReference type="Pfam" id="PF13521"/>
    </source>
</evidence>
<keyword evidence="3" id="KW-1185">Reference proteome</keyword>
<dbReference type="EMBL" id="JAEKJA010000003">
    <property type="protein sequence ID" value="MBJ3774956.1"/>
    <property type="molecule type" value="Genomic_DNA"/>
</dbReference>
<protein>
    <submittedName>
        <fullName evidence="2">AAA family ATPase</fullName>
    </submittedName>
</protein>